<dbReference type="PANTHER" id="PTHR31636">
    <property type="entry name" value="OSJNBA0084A10.13 PROTEIN-RELATED"/>
    <property type="match status" value="1"/>
</dbReference>
<evidence type="ECO:0000313" key="7">
    <source>
        <dbReference type="Proteomes" id="UP000436088"/>
    </source>
</evidence>
<reference evidence="6" key="1">
    <citation type="submission" date="2019-09" db="EMBL/GenBank/DDBJ databases">
        <title>Draft genome information of white flower Hibiscus syriacus.</title>
        <authorList>
            <person name="Kim Y.-M."/>
        </authorList>
    </citation>
    <scope>NUCLEOTIDE SEQUENCE [LARGE SCALE GENOMIC DNA]</scope>
    <source>
        <strain evidence="6">YM2019G1</strain>
    </source>
</reference>
<evidence type="ECO:0000256" key="3">
    <source>
        <dbReference type="PROSITE-ProRule" id="PRU01191"/>
    </source>
</evidence>
<feature type="region of interest" description="PFYRE" evidence="3">
    <location>
        <begin position="459"/>
        <end position="550"/>
    </location>
</feature>
<organism evidence="6 7">
    <name type="scientific">Hibiscus syriacus</name>
    <name type="common">Rose of Sharon</name>
    <dbReference type="NCBI Taxonomy" id="106335"/>
    <lineage>
        <taxon>Eukaryota</taxon>
        <taxon>Viridiplantae</taxon>
        <taxon>Streptophyta</taxon>
        <taxon>Embryophyta</taxon>
        <taxon>Tracheophyta</taxon>
        <taxon>Spermatophyta</taxon>
        <taxon>Magnoliopsida</taxon>
        <taxon>eudicotyledons</taxon>
        <taxon>Gunneridae</taxon>
        <taxon>Pentapetalae</taxon>
        <taxon>rosids</taxon>
        <taxon>malvids</taxon>
        <taxon>Malvales</taxon>
        <taxon>Malvaceae</taxon>
        <taxon>Malvoideae</taxon>
        <taxon>Hibiscus</taxon>
    </lineage>
</organism>
<comment type="caution">
    <text evidence="6">The sequence shown here is derived from an EMBL/GenBank/DDBJ whole genome shotgun (WGS) entry which is preliminary data.</text>
</comment>
<comment type="similarity">
    <text evidence="3">Belongs to the GRAS family.</text>
</comment>
<feature type="short sequence motif" description="LXXLL motif" evidence="3">
    <location>
        <begin position="467"/>
        <end position="471"/>
    </location>
</feature>
<keyword evidence="7" id="KW-1185">Reference proteome</keyword>
<keyword evidence="2" id="KW-0804">Transcription</keyword>
<dbReference type="Pfam" id="PF03514">
    <property type="entry name" value="GRAS"/>
    <property type="match status" value="1"/>
</dbReference>
<keyword evidence="4" id="KW-0175">Coiled coil</keyword>
<feature type="region of interest" description="Disordered" evidence="5">
    <location>
        <begin position="198"/>
        <end position="257"/>
    </location>
</feature>
<sequence>MGNDTECSSLEVSGKFGRRMAYMCADNGNLMAIAQQVIKQKQEQEQQQQQQENHQHQQQLLGLNPLSLNPWPNTHHGVTYSPNIGYGLSGPGFADPFQGDSGEGFHFPNMENHHSSGFRFPDFGGGAGGFDSDEWMDSLINCGHSTDSSNLPSGCDAWQNNADFGLHGAYPFSACPSRLSLACSPPSNVNRVIFSTEAQENPSTSLQAQPQTKLPAWPPSPSPPPLLTVKETKTSSPQNPNPTNNDGAGISSSSPETELAPPLLKALLDCARLAESEPERAVETLVRLRESVSDCGDPTERVAFHFAEALYSRVFLQADKISTMLETSSEDFTLSYKSLNDACPYSKFAHLTANQAILEATERSSKIHIVDFGIVQGVQWAALLQALATRSAGKPTRIRISGIPAPALGSTPAPSLYATGSRLRDFAKLLDLNFEFEPILTPIMELNGSSFRVEEDEILAVNFMLQLYNLLDETPVSVETALALAKSLNPKIVTLGEHEVKLNGVGFLNRFKNALKYFSAMFESLEPNLPRDSRERNQVERLLFGRKIAGVIGPEEAVNRRERMEDKEQWKVLMESAGFETVALSHYAISQAKILLWNYNYSSSYSLIESQPGFLSLAWKDVPLLTVSSWS</sequence>
<feature type="coiled-coil region" evidence="4">
    <location>
        <begin position="31"/>
        <end position="59"/>
    </location>
</feature>
<evidence type="ECO:0000313" key="6">
    <source>
        <dbReference type="EMBL" id="KAE8707091.1"/>
    </source>
</evidence>
<evidence type="ECO:0000256" key="2">
    <source>
        <dbReference type="ARBA" id="ARBA00023163"/>
    </source>
</evidence>
<feature type="region of interest" description="SAW" evidence="3">
    <location>
        <begin position="553"/>
        <end position="631"/>
    </location>
</feature>
<keyword evidence="1" id="KW-0805">Transcription regulation</keyword>
<dbReference type="Proteomes" id="UP000436088">
    <property type="component" value="Unassembled WGS sequence"/>
</dbReference>
<feature type="compositionally biased region" description="Pro residues" evidence="5">
    <location>
        <begin position="216"/>
        <end position="226"/>
    </location>
</feature>
<proteinExistence type="inferred from homology"/>
<protein>
    <submittedName>
        <fullName evidence="6">Scarecrow-like protein 4</fullName>
    </submittedName>
</protein>
<dbReference type="EMBL" id="VEPZ02000966">
    <property type="protein sequence ID" value="KAE8707091.1"/>
    <property type="molecule type" value="Genomic_DNA"/>
</dbReference>
<name>A0A6A3AQW9_HIBSY</name>
<evidence type="ECO:0000256" key="1">
    <source>
        <dbReference type="ARBA" id="ARBA00023015"/>
    </source>
</evidence>
<evidence type="ECO:0000256" key="5">
    <source>
        <dbReference type="SAM" id="MobiDB-lite"/>
    </source>
</evidence>
<dbReference type="AlphaFoldDB" id="A0A6A3AQW9"/>
<comment type="caution">
    <text evidence="3">Lacks conserved residue(s) required for the propagation of feature annotation.</text>
</comment>
<feature type="compositionally biased region" description="Polar residues" evidence="5">
    <location>
        <begin position="198"/>
        <end position="212"/>
    </location>
</feature>
<gene>
    <name evidence="6" type="ORF">F3Y22_tig00110387pilonHSYRG00836</name>
</gene>
<feature type="short sequence motif" description="VHIID" evidence="3">
    <location>
        <begin position="367"/>
        <end position="371"/>
    </location>
</feature>
<dbReference type="PROSITE" id="PS50985">
    <property type="entry name" value="GRAS"/>
    <property type="match status" value="1"/>
</dbReference>
<feature type="compositionally biased region" description="Low complexity" evidence="5">
    <location>
        <begin position="234"/>
        <end position="245"/>
    </location>
</feature>
<dbReference type="OrthoDB" id="1890360at2759"/>
<evidence type="ECO:0000256" key="4">
    <source>
        <dbReference type="SAM" id="Coils"/>
    </source>
</evidence>
<feature type="region of interest" description="Leucine repeat II (LRII)" evidence="3">
    <location>
        <begin position="418"/>
        <end position="450"/>
    </location>
</feature>
<accession>A0A6A3AQW9</accession>
<dbReference type="InterPro" id="IPR005202">
    <property type="entry name" value="TF_GRAS"/>
</dbReference>